<organism evidence="1">
    <name type="scientific">Streptomyces sp. R41</name>
    <dbReference type="NCBI Taxonomy" id="3238632"/>
    <lineage>
        <taxon>Bacteria</taxon>
        <taxon>Bacillati</taxon>
        <taxon>Actinomycetota</taxon>
        <taxon>Actinomycetes</taxon>
        <taxon>Kitasatosporales</taxon>
        <taxon>Streptomycetaceae</taxon>
        <taxon>Streptomyces</taxon>
    </lineage>
</organism>
<reference evidence="1" key="1">
    <citation type="submission" date="2024-07" db="EMBL/GenBank/DDBJ databases">
        <authorList>
            <person name="Yu S.T."/>
        </authorList>
    </citation>
    <scope>NUCLEOTIDE SEQUENCE</scope>
    <source>
        <strain evidence="1">R41</strain>
    </source>
</reference>
<evidence type="ECO:0000313" key="1">
    <source>
        <dbReference type="EMBL" id="XDQ56353.1"/>
    </source>
</evidence>
<dbReference type="AlphaFoldDB" id="A0AB39RL59"/>
<gene>
    <name evidence="1" type="ORF">AB5J53_34115</name>
</gene>
<dbReference type="RefSeq" id="WP_369249445.1">
    <property type="nucleotide sequence ID" value="NZ_CP163443.1"/>
</dbReference>
<proteinExistence type="predicted"/>
<evidence type="ECO:0008006" key="2">
    <source>
        <dbReference type="Google" id="ProtNLM"/>
    </source>
</evidence>
<accession>A0AB39RL59</accession>
<sequence length="61" mass="6469">MAIVGLGLSAQRVHVAPGFTLRTYTHLMPSGETRTQAAVDHVFKDDEPADDDSAETAQGGE</sequence>
<name>A0AB39RL59_9ACTN</name>
<dbReference type="EMBL" id="CP163443">
    <property type="protein sequence ID" value="XDQ56353.1"/>
    <property type="molecule type" value="Genomic_DNA"/>
</dbReference>
<protein>
    <recommendedName>
        <fullName evidence="2">Integrase</fullName>
    </recommendedName>
</protein>